<dbReference type="EMBL" id="LN853187">
    <property type="protein sequence ID" value="CRY95226.1"/>
    <property type="molecule type" value="Genomic_DNA"/>
</dbReference>
<evidence type="ECO:0000313" key="2">
    <source>
        <dbReference type="EMBL" id="CRY95226.1"/>
    </source>
</evidence>
<organism evidence="2">
    <name type="scientific">uncultured prokaryote</name>
    <dbReference type="NCBI Taxonomy" id="198431"/>
    <lineage>
        <taxon>unclassified sequences</taxon>
        <taxon>environmental samples</taxon>
    </lineage>
</organism>
<name>A0A0H5PZS8_9ZZZZ</name>
<sequence length="92" mass="10468">MVSACPVVGILLRFCRVFAVPVFLAVARFVMGFLMVSLYLHRHRKYFLQMLLQMVGDGRGVLLQPSLILGVQAHIDLPILTQVEKWQESRAQ</sequence>
<keyword evidence="1" id="KW-0472">Membrane</keyword>
<proteinExistence type="predicted"/>
<protein>
    <submittedName>
        <fullName evidence="2">Uncharacterized protein</fullName>
    </submittedName>
</protein>
<feature type="transmembrane region" description="Helical" evidence="1">
    <location>
        <begin position="18"/>
        <end position="40"/>
    </location>
</feature>
<keyword evidence="1" id="KW-1133">Transmembrane helix</keyword>
<evidence type="ECO:0000256" key="1">
    <source>
        <dbReference type="SAM" id="Phobius"/>
    </source>
</evidence>
<reference evidence="2" key="1">
    <citation type="submission" date="2015-06" db="EMBL/GenBank/DDBJ databases">
        <authorList>
            <person name="Joergensen T."/>
        </authorList>
    </citation>
    <scope>NUCLEOTIDE SEQUENCE</scope>
    <source>
        <strain evidence="2">RGRH0554</strain>
    </source>
</reference>
<dbReference type="AlphaFoldDB" id="A0A0H5PZS8"/>
<keyword evidence="1" id="KW-0812">Transmembrane</keyword>
<reference evidence="2" key="2">
    <citation type="submission" date="2015-07" db="EMBL/GenBank/DDBJ databases">
        <title>Plasmids, circular viruses and viroids from rat gut.</title>
        <authorList>
            <person name="Jorgensen T.J."/>
            <person name="Hansen M.A."/>
            <person name="Xu Z."/>
            <person name="Tabak M.A."/>
            <person name="Sorensen S.J."/>
            <person name="Hansen L.H."/>
        </authorList>
    </citation>
    <scope>NUCLEOTIDE SEQUENCE</scope>
    <source>
        <strain evidence="2">RGRH0554</strain>
    </source>
</reference>
<accession>A0A0H5PZS8</accession>